<dbReference type="Proteomes" id="UP000053660">
    <property type="component" value="Unassembled WGS sequence"/>
</dbReference>
<reference evidence="1 2" key="1">
    <citation type="submission" date="2014-03" db="EMBL/GenBank/DDBJ databases">
        <title>Draft genome of the hookworm Oesophagostomum dentatum.</title>
        <authorList>
            <person name="Mitreva M."/>
        </authorList>
    </citation>
    <scope>NUCLEOTIDE SEQUENCE [LARGE SCALE GENOMIC DNA]</scope>
    <source>
        <strain evidence="1 2">OD-Hann</strain>
    </source>
</reference>
<protein>
    <submittedName>
        <fullName evidence="1">Uncharacterized protein</fullName>
    </submittedName>
</protein>
<proteinExistence type="predicted"/>
<organism evidence="1 2">
    <name type="scientific">Oesophagostomum dentatum</name>
    <name type="common">Nodular worm</name>
    <dbReference type="NCBI Taxonomy" id="61180"/>
    <lineage>
        <taxon>Eukaryota</taxon>
        <taxon>Metazoa</taxon>
        <taxon>Ecdysozoa</taxon>
        <taxon>Nematoda</taxon>
        <taxon>Chromadorea</taxon>
        <taxon>Rhabditida</taxon>
        <taxon>Rhabditina</taxon>
        <taxon>Rhabditomorpha</taxon>
        <taxon>Strongyloidea</taxon>
        <taxon>Strongylidae</taxon>
        <taxon>Oesophagostomum</taxon>
    </lineage>
</organism>
<accession>A0A0B1SHQ3</accession>
<name>A0A0B1SHQ3_OESDE</name>
<keyword evidence="2" id="KW-1185">Reference proteome</keyword>
<evidence type="ECO:0000313" key="2">
    <source>
        <dbReference type="Proteomes" id="UP000053660"/>
    </source>
</evidence>
<dbReference type="OrthoDB" id="5808026at2759"/>
<gene>
    <name evidence="1" type="ORF">OESDEN_15412</name>
</gene>
<dbReference type="AlphaFoldDB" id="A0A0B1SHQ3"/>
<sequence>MFNRKPYNLPDHKVAPWLLGEEFSLGEEDAELDVVFDEQDDEVAEQPNEIQFGADVPRHEVGDKVYLRNFDLVPGRGNSLPYLYGYISEVDEHSPRFPYRVHFSKSKEPWPNETSVSAWVNPYDVLPITHGLIVIPDEGEFFCLLN</sequence>
<dbReference type="EMBL" id="KN566382">
    <property type="protein sequence ID" value="KHJ84868.1"/>
    <property type="molecule type" value="Genomic_DNA"/>
</dbReference>
<evidence type="ECO:0000313" key="1">
    <source>
        <dbReference type="EMBL" id="KHJ84868.1"/>
    </source>
</evidence>